<sequence>MWKWVDLVATWSCCQADLVKRTLSEVIFHTSCRDSQHQTVVLVHSKTFRRHCSRHHQSVLPFAAPSYELVKETSEVNPSTIVLPKTVTLLLLFVLALSLWRVCSLVRRMAKVTDDAGETFENAPSPLSDAGNHDNYYGRRLLTRCVLLSRPDNKTKLRQRGQPLL</sequence>
<gene>
    <name evidence="2" type="ORF">PXEA_LOCUS10327</name>
</gene>
<reference evidence="2" key="1">
    <citation type="submission" date="2018-11" db="EMBL/GenBank/DDBJ databases">
        <authorList>
            <consortium name="Pathogen Informatics"/>
        </authorList>
    </citation>
    <scope>NUCLEOTIDE SEQUENCE</scope>
</reference>
<evidence type="ECO:0000313" key="3">
    <source>
        <dbReference type="Proteomes" id="UP000784294"/>
    </source>
</evidence>
<keyword evidence="1" id="KW-0812">Transmembrane</keyword>
<evidence type="ECO:0000313" key="2">
    <source>
        <dbReference type="EMBL" id="VEL16887.1"/>
    </source>
</evidence>
<protein>
    <submittedName>
        <fullName evidence="2">Uncharacterized protein</fullName>
    </submittedName>
</protein>
<dbReference type="EMBL" id="CAAALY010030251">
    <property type="protein sequence ID" value="VEL16887.1"/>
    <property type="molecule type" value="Genomic_DNA"/>
</dbReference>
<name>A0A3S5A7F7_9PLAT</name>
<accession>A0A3S5A7F7</accession>
<keyword evidence="1" id="KW-1133">Transmembrane helix</keyword>
<comment type="caution">
    <text evidence="2">The sequence shown here is derived from an EMBL/GenBank/DDBJ whole genome shotgun (WGS) entry which is preliminary data.</text>
</comment>
<proteinExistence type="predicted"/>
<feature type="transmembrane region" description="Helical" evidence="1">
    <location>
        <begin position="81"/>
        <end position="100"/>
    </location>
</feature>
<keyword evidence="1" id="KW-0472">Membrane</keyword>
<dbReference type="AlphaFoldDB" id="A0A3S5A7F7"/>
<dbReference type="Proteomes" id="UP000784294">
    <property type="component" value="Unassembled WGS sequence"/>
</dbReference>
<organism evidence="2 3">
    <name type="scientific">Protopolystoma xenopodis</name>
    <dbReference type="NCBI Taxonomy" id="117903"/>
    <lineage>
        <taxon>Eukaryota</taxon>
        <taxon>Metazoa</taxon>
        <taxon>Spiralia</taxon>
        <taxon>Lophotrochozoa</taxon>
        <taxon>Platyhelminthes</taxon>
        <taxon>Monogenea</taxon>
        <taxon>Polyopisthocotylea</taxon>
        <taxon>Polystomatidea</taxon>
        <taxon>Polystomatidae</taxon>
        <taxon>Protopolystoma</taxon>
    </lineage>
</organism>
<evidence type="ECO:0000256" key="1">
    <source>
        <dbReference type="SAM" id="Phobius"/>
    </source>
</evidence>
<keyword evidence="3" id="KW-1185">Reference proteome</keyword>